<evidence type="ECO:0000313" key="5">
    <source>
        <dbReference type="EMBL" id="AJE04847.1"/>
    </source>
</evidence>
<evidence type="ECO:0000256" key="1">
    <source>
        <dbReference type="ARBA" id="ARBA00006739"/>
    </source>
</evidence>
<dbReference type="CDD" id="cd06442">
    <property type="entry name" value="DPM1_like"/>
    <property type="match status" value="1"/>
</dbReference>
<dbReference type="Pfam" id="PF00535">
    <property type="entry name" value="Glycos_transf_2"/>
    <property type="match status" value="1"/>
</dbReference>
<name>A0A0B5BEH9_9BACT</name>
<dbReference type="FunFam" id="3.90.550.10:FF:000122">
    <property type="entry name" value="Dolichol-phosphate mannosyltransferase subunit 1"/>
    <property type="match status" value="1"/>
</dbReference>
<dbReference type="AlphaFoldDB" id="A0A0B5BEH9"/>
<keyword evidence="6" id="KW-1185">Reference proteome</keyword>
<evidence type="ECO:0000313" key="6">
    <source>
        <dbReference type="Proteomes" id="UP000057609"/>
    </source>
</evidence>
<comment type="similarity">
    <text evidence="1">Belongs to the glycosyltransferase 2 family.</text>
</comment>
<dbReference type="Gene3D" id="3.90.550.10">
    <property type="entry name" value="Spore Coat Polysaccharide Biosynthesis Protein SpsA, Chain A"/>
    <property type="match status" value="1"/>
</dbReference>
<dbReference type="GO" id="GO:0004582">
    <property type="term" value="F:dolichyl-phosphate beta-D-mannosyltransferase activity"/>
    <property type="evidence" value="ECO:0007669"/>
    <property type="project" value="InterPro"/>
</dbReference>
<dbReference type="PANTHER" id="PTHR43398">
    <property type="entry name" value="DOLICHOL-PHOSPHATE MANNOSYLTRANSFERASE SUBUNIT 1"/>
    <property type="match status" value="1"/>
</dbReference>
<keyword evidence="3 5" id="KW-0808">Transferase</keyword>
<dbReference type="RefSeq" id="WP_039745451.1">
    <property type="nucleotide sequence ID" value="NZ_CP009788.1"/>
</dbReference>
<evidence type="ECO:0000256" key="3">
    <source>
        <dbReference type="ARBA" id="ARBA00022679"/>
    </source>
</evidence>
<dbReference type="KEGG" id="gpi:GPICK_07165"/>
<dbReference type="STRING" id="345632.GPICK_07165"/>
<dbReference type="Proteomes" id="UP000057609">
    <property type="component" value="Chromosome"/>
</dbReference>
<dbReference type="InterPro" id="IPR039528">
    <property type="entry name" value="DPM1-like"/>
</dbReference>
<dbReference type="EMBL" id="CP009788">
    <property type="protein sequence ID" value="AJE04847.1"/>
    <property type="molecule type" value="Genomic_DNA"/>
</dbReference>
<dbReference type="InterPro" id="IPR029044">
    <property type="entry name" value="Nucleotide-diphossugar_trans"/>
</dbReference>
<sequence length="247" mass="28123">MKVFAVIPTYNERDNIERLIEQVLAQRTDIEVLIVDDNSPDGTGALVSQIASSNPRVHLLHRPGKMGLGSAYREGFKVALGRGADFIIEMDADFSHDPAVLPRFLEQMGNYDVLVGSRYLNGISVVNWPLRRLMLSYFANVYTRLITGLRIQDCTSGFKCFRRSVIEAIELDRIRSDGYSFQIEMNYRCVEKGFRVGEIPIIFIDRHSGSSKMSKRIVREAVVMVWKLKVGTILNRIFRRRSSDNAS</sequence>
<evidence type="ECO:0000259" key="4">
    <source>
        <dbReference type="Pfam" id="PF00535"/>
    </source>
</evidence>
<feature type="domain" description="Glycosyltransferase 2-like" evidence="4">
    <location>
        <begin position="6"/>
        <end position="168"/>
    </location>
</feature>
<dbReference type="GO" id="GO:0009247">
    <property type="term" value="P:glycolipid biosynthetic process"/>
    <property type="evidence" value="ECO:0007669"/>
    <property type="project" value="TreeGrafter"/>
</dbReference>
<proteinExistence type="inferred from homology"/>
<dbReference type="SUPFAM" id="SSF53448">
    <property type="entry name" value="Nucleotide-diphospho-sugar transferases"/>
    <property type="match status" value="1"/>
</dbReference>
<dbReference type="OrthoDB" id="9802649at2"/>
<organism evidence="5 6">
    <name type="scientific">Geobacter pickeringii</name>
    <dbReference type="NCBI Taxonomy" id="345632"/>
    <lineage>
        <taxon>Bacteria</taxon>
        <taxon>Pseudomonadati</taxon>
        <taxon>Thermodesulfobacteriota</taxon>
        <taxon>Desulfuromonadia</taxon>
        <taxon>Geobacterales</taxon>
        <taxon>Geobacteraceae</taxon>
        <taxon>Geobacter</taxon>
    </lineage>
</organism>
<accession>A0A0B5BEH9</accession>
<evidence type="ECO:0000256" key="2">
    <source>
        <dbReference type="ARBA" id="ARBA00022676"/>
    </source>
</evidence>
<dbReference type="InterPro" id="IPR001173">
    <property type="entry name" value="Glyco_trans_2-like"/>
</dbReference>
<keyword evidence="2 5" id="KW-0328">Glycosyltransferase</keyword>
<gene>
    <name evidence="5" type="ORF">GPICK_07165</name>
</gene>
<reference evidence="5 6" key="1">
    <citation type="journal article" date="2015" name="Genome Announc.">
        <title>Complete Genome of Geobacter pickeringii G13T, a Metal-Reducing Isolate from Sedimentary Kaolin Deposits.</title>
        <authorList>
            <person name="Badalamenti J.P."/>
            <person name="Bond D.R."/>
        </authorList>
    </citation>
    <scope>NUCLEOTIDE SEQUENCE [LARGE SCALE GENOMIC DNA]</scope>
    <source>
        <strain evidence="5 6">G13</strain>
    </source>
</reference>
<dbReference type="PANTHER" id="PTHR43398:SF1">
    <property type="entry name" value="DOLICHOL-PHOSPHATE MANNOSYLTRANSFERASE SUBUNIT 1"/>
    <property type="match status" value="1"/>
</dbReference>
<dbReference type="HOGENOM" id="CLU_033536_13_0_7"/>
<protein>
    <submittedName>
        <fullName evidence="5">Dolichyl-phosphate beta-D-mannosyltransferase</fullName>
    </submittedName>
</protein>
<dbReference type="GO" id="GO:0016020">
    <property type="term" value="C:membrane"/>
    <property type="evidence" value="ECO:0007669"/>
    <property type="project" value="GOC"/>
</dbReference>